<proteinExistence type="predicted"/>
<dbReference type="InterPro" id="IPR029044">
    <property type="entry name" value="Nucleotide-diphossugar_trans"/>
</dbReference>
<dbReference type="EMBL" id="PFQB01000021">
    <property type="protein sequence ID" value="PJA15252.1"/>
    <property type="molecule type" value="Genomic_DNA"/>
</dbReference>
<evidence type="ECO:0000259" key="1">
    <source>
        <dbReference type="Pfam" id="PF00535"/>
    </source>
</evidence>
<dbReference type="PANTHER" id="PTHR22916">
    <property type="entry name" value="GLYCOSYLTRANSFERASE"/>
    <property type="match status" value="1"/>
</dbReference>
<organism evidence="2 3">
    <name type="scientific">Candidatus Dojkabacteria bacterium CG_4_10_14_0_2_um_filter_Dojkabacteria_WS6_41_15</name>
    <dbReference type="NCBI Taxonomy" id="2014249"/>
    <lineage>
        <taxon>Bacteria</taxon>
        <taxon>Candidatus Dojkabacteria</taxon>
    </lineage>
</organism>
<name>A0A2M7W3L7_9BACT</name>
<feature type="domain" description="Glycosyltransferase 2-like" evidence="1">
    <location>
        <begin position="10"/>
        <end position="167"/>
    </location>
</feature>
<sequence>MAKKSTPMVSVIMSTYNKATTIEESVDSILAQTFTDWELIIISMPSPDNTIAVARELAKKSKKIILLEQKVRLFPPAARNCGLNIARGKYIAILDDDDVALPERLEKEVTFLNEHHDIFLVGSGRITIDNLGVVQSVYRCPYQDPQSIKAKLPTENMFTHSSVMYRNEGYRYREKITRSQDYDLYLRLLTDGKRLANIEEPLVKYRLSNSSTSVADNADALQPLMNKKILAMYEQRVKYGHDTYDTDTFEDIRRVNENEPPIKKDWRQIRIYLRSGDQAKVRTLSWDYVKKYKTIKGMLAYVYSFLPKPLAQFIINHRRKV</sequence>
<accession>A0A2M7W3L7</accession>
<dbReference type="Proteomes" id="UP000228952">
    <property type="component" value="Unassembled WGS sequence"/>
</dbReference>
<gene>
    <name evidence="2" type="ORF">COX64_00935</name>
</gene>
<protein>
    <recommendedName>
        <fullName evidence="1">Glycosyltransferase 2-like domain-containing protein</fullName>
    </recommendedName>
</protein>
<dbReference type="AlphaFoldDB" id="A0A2M7W3L7"/>
<comment type="caution">
    <text evidence="2">The sequence shown here is derived from an EMBL/GenBank/DDBJ whole genome shotgun (WGS) entry which is preliminary data.</text>
</comment>
<dbReference type="PANTHER" id="PTHR22916:SF3">
    <property type="entry name" value="UDP-GLCNAC:BETAGAL BETA-1,3-N-ACETYLGLUCOSAMINYLTRANSFERASE-LIKE PROTEIN 1"/>
    <property type="match status" value="1"/>
</dbReference>
<evidence type="ECO:0000313" key="2">
    <source>
        <dbReference type="EMBL" id="PJA15252.1"/>
    </source>
</evidence>
<dbReference type="SUPFAM" id="SSF53448">
    <property type="entry name" value="Nucleotide-diphospho-sugar transferases"/>
    <property type="match status" value="1"/>
</dbReference>
<dbReference type="GO" id="GO:0016758">
    <property type="term" value="F:hexosyltransferase activity"/>
    <property type="evidence" value="ECO:0007669"/>
    <property type="project" value="UniProtKB-ARBA"/>
</dbReference>
<reference evidence="3" key="1">
    <citation type="submission" date="2017-09" db="EMBL/GenBank/DDBJ databases">
        <title>Depth-based differentiation of microbial function through sediment-hosted aquifers and enrichment of novel symbionts in the deep terrestrial subsurface.</title>
        <authorList>
            <person name="Probst A.J."/>
            <person name="Ladd B."/>
            <person name="Jarett J.K."/>
            <person name="Geller-Mcgrath D.E."/>
            <person name="Sieber C.M.K."/>
            <person name="Emerson J.B."/>
            <person name="Anantharaman K."/>
            <person name="Thomas B.C."/>
            <person name="Malmstrom R."/>
            <person name="Stieglmeier M."/>
            <person name="Klingl A."/>
            <person name="Woyke T."/>
            <person name="Ryan C.M."/>
            <person name="Banfield J.F."/>
        </authorList>
    </citation>
    <scope>NUCLEOTIDE SEQUENCE [LARGE SCALE GENOMIC DNA]</scope>
</reference>
<evidence type="ECO:0000313" key="3">
    <source>
        <dbReference type="Proteomes" id="UP000228952"/>
    </source>
</evidence>
<dbReference type="Pfam" id="PF00535">
    <property type="entry name" value="Glycos_transf_2"/>
    <property type="match status" value="1"/>
</dbReference>
<dbReference type="Gene3D" id="3.90.550.10">
    <property type="entry name" value="Spore Coat Polysaccharide Biosynthesis Protein SpsA, Chain A"/>
    <property type="match status" value="1"/>
</dbReference>
<dbReference type="InterPro" id="IPR001173">
    <property type="entry name" value="Glyco_trans_2-like"/>
</dbReference>